<dbReference type="PROSITE" id="PS50110">
    <property type="entry name" value="RESPONSE_REGULATORY"/>
    <property type="match status" value="1"/>
</dbReference>
<keyword evidence="2" id="KW-0805">Transcription regulation</keyword>
<feature type="domain" description="HTH luxR-type" evidence="6">
    <location>
        <begin position="146"/>
        <end position="210"/>
    </location>
</feature>
<dbReference type="InterPro" id="IPR000792">
    <property type="entry name" value="Tscrpt_reg_LuxR_C"/>
</dbReference>
<dbReference type="InterPro" id="IPR001789">
    <property type="entry name" value="Sig_transdc_resp-reg_receiver"/>
</dbReference>
<dbReference type="SMART" id="SM00421">
    <property type="entry name" value="HTH_LUXR"/>
    <property type="match status" value="1"/>
</dbReference>
<sequence>MNLSVAIVDDHELFAGGLKLILDSQPGFHFIRHFRNGKEWIDYLEANLNVDLLVLDLQMPLMDGMQVLPYMRRNHPQIGILVVSGNHTSANMELCKNLGALGFVGKDSNLSVFRDALQAVATGKTYFQEISKDQQKTVRDHGALTKLRDTYLLSPREMEIIQLILHQLETKEIAEKLHLSPLTVKTHRKNIFAKLKVHNVAGLMGLLRET</sequence>
<evidence type="ECO:0000256" key="3">
    <source>
        <dbReference type="ARBA" id="ARBA00023125"/>
    </source>
</evidence>
<evidence type="ECO:0000256" key="4">
    <source>
        <dbReference type="ARBA" id="ARBA00023163"/>
    </source>
</evidence>
<dbReference type="SUPFAM" id="SSF52172">
    <property type="entry name" value="CheY-like"/>
    <property type="match status" value="1"/>
</dbReference>
<name>A0ABQ6PK72_9BACT</name>
<dbReference type="RefSeq" id="WP_338223124.1">
    <property type="nucleotide sequence ID" value="NZ_BTPD01000003.1"/>
</dbReference>
<dbReference type="PANTHER" id="PTHR43214:SF41">
    <property type="entry name" value="NITRATE_NITRITE RESPONSE REGULATOR PROTEIN NARP"/>
    <property type="match status" value="1"/>
</dbReference>
<accession>A0ABQ6PK72</accession>
<reference evidence="8 9" key="1">
    <citation type="submission" date="2023-08" db="EMBL/GenBank/DDBJ databases">
        <title>Draft genome sequence of Algoriphagus confluentis.</title>
        <authorList>
            <person name="Takatani N."/>
            <person name="Hosokawa M."/>
            <person name="Sawabe T."/>
        </authorList>
    </citation>
    <scope>NUCLEOTIDE SEQUENCE [LARGE SCALE GENOMIC DNA]</scope>
    <source>
        <strain evidence="8 9">NBRC 111222</strain>
    </source>
</reference>
<evidence type="ECO:0000256" key="2">
    <source>
        <dbReference type="ARBA" id="ARBA00023015"/>
    </source>
</evidence>
<dbReference type="SMART" id="SM00448">
    <property type="entry name" value="REC"/>
    <property type="match status" value="1"/>
</dbReference>
<dbReference type="InterPro" id="IPR058245">
    <property type="entry name" value="NreC/VraR/RcsB-like_REC"/>
</dbReference>
<evidence type="ECO:0000259" key="7">
    <source>
        <dbReference type="PROSITE" id="PS50110"/>
    </source>
</evidence>
<evidence type="ECO:0000256" key="1">
    <source>
        <dbReference type="ARBA" id="ARBA00022553"/>
    </source>
</evidence>
<organism evidence="8 9">
    <name type="scientific">Algoriphagus confluentis</name>
    <dbReference type="NCBI Taxonomy" id="1697556"/>
    <lineage>
        <taxon>Bacteria</taxon>
        <taxon>Pseudomonadati</taxon>
        <taxon>Bacteroidota</taxon>
        <taxon>Cytophagia</taxon>
        <taxon>Cytophagales</taxon>
        <taxon>Cyclobacteriaceae</taxon>
        <taxon>Algoriphagus</taxon>
    </lineage>
</organism>
<dbReference type="PROSITE" id="PS50043">
    <property type="entry name" value="HTH_LUXR_2"/>
    <property type="match status" value="1"/>
</dbReference>
<dbReference type="Proteomes" id="UP001338309">
    <property type="component" value="Unassembled WGS sequence"/>
</dbReference>
<proteinExistence type="predicted"/>
<keyword evidence="3" id="KW-0238">DNA-binding</keyword>
<dbReference type="Gene3D" id="1.10.10.10">
    <property type="entry name" value="Winged helix-like DNA-binding domain superfamily/Winged helix DNA-binding domain"/>
    <property type="match status" value="1"/>
</dbReference>
<dbReference type="Pfam" id="PF00072">
    <property type="entry name" value="Response_reg"/>
    <property type="match status" value="1"/>
</dbReference>
<evidence type="ECO:0000313" key="8">
    <source>
        <dbReference type="EMBL" id="GMQ28364.1"/>
    </source>
</evidence>
<dbReference type="Gene3D" id="3.40.50.2300">
    <property type="match status" value="1"/>
</dbReference>
<dbReference type="CDD" id="cd17535">
    <property type="entry name" value="REC_NarL-like"/>
    <property type="match status" value="1"/>
</dbReference>
<feature type="modified residue" description="4-aspartylphosphate" evidence="5">
    <location>
        <position position="56"/>
    </location>
</feature>
<keyword evidence="1 5" id="KW-0597">Phosphoprotein</keyword>
<dbReference type="InterPro" id="IPR011006">
    <property type="entry name" value="CheY-like_superfamily"/>
</dbReference>
<dbReference type="EMBL" id="BTPD01000003">
    <property type="protein sequence ID" value="GMQ28364.1"/>
    <property type="molecule type" value="Genomic_DNA"/>
</dbReference>
<protein>
    <submittedName>
        <fullName evidence="8">Two component system response regulator</fullName>
    </submittedName>
</protein>
<comment type="caution">
    <text evidence="8">The sequence shown here is derived from an EMBL/GenBank/DDBJ whole genome shotgun (WGS) entry which is preliminary data.</text>
</comment>
<keyword evidence="4" id="KW-0804">Transcription</keyword>
<evidence type="ECO:0000256" key="5">
    <source>
        <dbReference type="PROSITE-ProRule" id="PRU00169"/>
    </source>
</evidence>
<dbReference type="InterPro" id="IPR036388">
    <property type="entry name" value="WH-like_DNA-bd_sf"/>
</dbReference>
<evidence type="ECO:0000259" key="6">
    <source>
        <dbReference type="PROSITE" id="PS50043"/>
    </source>
</evidence>
<gene>
    <name evidence="8" type="ORF">Aconfl_10070</name>
</gene>
<dbReference type="CDD" id="cd06170">
    <property type="entry name" value="LuxR_C_like"/>
    <property type="match status" value="1"/>
</dbReference>
<keyword evidence="9" id="KW-1185">Reference proteome</keyword>
<dbReference type="Pfam" id="PF00196">
    <property type="entry name" value="GerE"/>
    <property type="match status" value="1"/>
</dbReference>
<evidence type="ECO:0000313" key="9">
    <source>
        <dbReference type="Proteomes" id="UP001338309"/>
    </source>
</evidence>
<feature type="domain" description="Response regulatory" evidence="7">
    <location>
        <begin position="4"/>
        <end position="121"/>
    </location>
</feature>
<dbReference type="InterPro" id="IPR039420">
    <property type="entry name" value="WalR-like"/>
</dbReference>
<dbReference type="SUPFAM" id="SSF46894">
    <property type="entry name" value="C-terminal effector domain of the bipartite response regulators"/>
    <property type="match status" value="1"/>
</dbReference>
<dbReference type="PANTHER" id="PTHR43214">
    <property type="entry name" value="TWO-COMPONENT RESPONSE REGULATOR"/>
    <property type="match status" value="1"/>
</dbReference>
<dbReference type="InterPro" id="IPR016032">
    <property type="entry name" value="Sig_transdc_resp-reg_C-effctor"/>
</dbReference>
<dbReference type="PRINTS" id="PR00038">
    <property type="entry name" value="HTHLUXR"/>
</dbReference>